<comment type="caution">
    <text evidence="1">The sequence shown here is derived from an EMBL/GenBank/DDBJ whole genome shotgun (WGS) entry which is preliminary data.</text>
</comment>
<dbReference type="EMBL" id="JBFQGM010000003">
    <property type="protein sequence ID" value="MFL9460963.1"/>
    <property type="molecule type" value="Genomic_DNA"/>
</dbReference>
<evidence type="ECO:0000313" key="2">
    <source>
        <dbReference type="Proteomes" id="UP001628874"/>
    </source>
</evidence>
<keyword evidence="2" id="KW-1185">Reference proteome</keyword>
<reference evidence="1 2" key="1">
    <citation type="submission" date="2024-07" db="EMBL/GenBank/DDBJ databases">
        <authorList>
            <person name="Tripathy S."/>
        </authorList>
    </citation>
    <scope>NUCLEOTIDE SEQUENCE [LARGE SCALE GENOMIC DNA]</scope>
    <source>
        <strain evidence="1 2">VB-61278_2</strain>
    </source>
</reference>
<protein>
    <submittedName>
        <fullName evidence="1">Uncharacterized protein</fullName>
    </submittedName>
</protein>
<evidence type="ECO:0000313" key="1">
    <source>
        <dbReference type="EMBL" id="MFL9460963.1"/>
    </source>
</evidence>
<accession>A0ABW8WIY3</accession>
<dbReference type="RefSeq" id="WP_272899756.1">
    <property type="nucleotide sequence ID" value="NZ_JBFQGM010000003.1"/>
</dbReference>
<proteinExistence type="predicted"/>
<dbReference type="Proteomes" id="UP001628874">
    <property type="component" value="Unassembled WGS sequence"/>
</dbReference>
<name>A0ABW8WIY3_9CYAN</name>
<organism evidence="1 2">
    <name type="scientific">Scytonema tolypothrichoides VB-61278_2</name>
    <dbReference type="NCBI Taxonomy" id="3232314"/>
    <lineage>
        <taxon>Bacteria</taxon>
        <taxon>Bacillati</taxon>
        <taxon>Cyanobacteriota</taxon>
        <taxon>Cyanophyceae</taxon>
        <taxon>Nostocales</taxon>
        <taxon>Scytonemataceae</taxon>
        <taxon>Scytonema</taxon>
    </lineage>
</organism>
<sequence>MALKFNWQEFLYESSLTPNKHWDRLKQYIRELQKINYPIV</sequence>
<gene>
    <name evidence="1" type="ORF">AB0759_10020</name>
</gene>